<name>A0AAW2BNQ9_9ROSI</name>
<dbReference type="AlphaFoldDB" id="A0AAW2BNQ9"/>
<organism evidence="3 4">
    <name type="scientific">Lithocarpus litseifolius</name>
    <dbReference type="NCBI Taxonomy" id="425828"/>
    <lineage>
        <taxon>Eukaryota</taxon>
        <taxon>Viridiplantae</taxon>
        <taxon>Streptophyta</taxon>
        <taxon>Embryophyta</taxon>
        <taxon>Tracheophyta</taxon>
        <taxon>Spermatophyta</taxon>
        <taxon>Magnoliopsida</taxon>
        <taxon>eudicotyledons</taxon>
        <taxon>Gunneridae</taxon>
        <taxon>Pentapetalae</taxon>
        <taxon>rosids</taxon>
        <taxon>fabids</taxon>
        <taxon>Fagales</taxon>
        <taxon>Fagaceae</taxon>
        <taxon>Lithocarpus</taxon>
    </lineage>
</organism>
<sequence>MVASLLQSKRKSNRKGGKSQSSSDDVVEVPPPATGGALVKEAMVAQPAAVLSVEKESPNGGIAEEVGQAMKDAQPILPPVSFQDPEAFPPPIPQDPKSVQTTSPTKTMTFKPTTEFTLGKESFNFAKIFSPFLQRASCSFVESSEKSEGQEEEPPIIANTIQRIGRPPTLEGGDTTMGEAPEMAISDPSSGFPAFLARFGSLEFNSLPASHFHRFRPPFGSFLHFSVPVEGFPLLEELFKAHGDFTSGFRGGIFLDNIPMELLCTVLISLRDSSLDSLSEEGFWSREEWKVSEDLNVEIAAAKEALARAYKALQDLKGKKQLVLSSSIVPAIPSRGSLLTGLMP</sequence>
<feature type="coiled-coil region" evidence="1">
    <location>
        <begin position="292"/>
        <end position="319"/>
    </location>
</feature>
<proteinExistence type="predicted"/>
<dbReference type="Proteomes" id="UP001459277">
    <property type="component" value="Unassembled WGS sequence"/>
</dbReference>
<feature type="region of interest" description="Disordered" evidence="2">
    <location>
        <begin position="1"/>
        <end position="34"/>
    </location>
</feature>
<keyword evidence="4" id="KW-1185">Reference proteome</keyword>
<evidence type="ECO:0000313" key="3">
    <source>
        <dbReference type="EMBL" id="KAK9986777.1"/>
    </source>
</evidence>
<gene>
    <name evidence="3" type="ORF">SO802_031728</name>
</gene>
<comment type="caution">
    <text evidence="3">The sequence shown here is derived from an EMBL/GenBank/DDBJ whole genome shotgun (WGS) entry which is preliminary data.</text>
</comment>
<dbReference type="EMBL" id="JAZDWU010000011">
    <property type="protein sequence ID" value="KAK9986777.1"/>
    <property type="molecule type" value="Genomic_DNA"/>
</dbReference>
<feature type="compositionally biased region" description="Basic residues" evidence="2">
    <location>
        <begin position="8"/>
        <end position="17"/>
    </location>
</feature>
<protein>
    <submittedName>
        <fullName evidence="3">Uncharacterized protein</fullName>
    </submittedName>
</protein>
<keyword evidence="1" id="KW-0175">Coiled coil</keyword>
<evidence type="ECO:0000256" key="2">
    <source>
        <dbReference type="SAM" id="MobiDB-lite"/>
    </source>
</evidence>
<reference evidence="3 4" key="1">
    <citation type="submission" date="2024-01" db="EMBL/GenBank/DDBJ databases">
        <title>A telomere-to-telomere, gap-free genome of sweet tea (Lithocarpus litseifolius).</title>
        <authorList>
            <person name="Zhou J."/>
        </authorList>
    </citation>
    <scope>NUCLEOTIDE SEQUENCE [LARGE SCALE GENOMIC DNA]</scope>
    <source>
        <strain evidence="3">Zhou-2022a</strain>
        <tissue evidence="3">Leaf</tissue>
    </source>
</reference>
<accession>A0AAW2BNQ9</accession>
<evidence type="ECO:0000313" key="4">
    <source>
        <dbReference type="Proteomes" id="UP001459277"/>
    </source>
</evidence>
<evidence type="ECO:0000256" key="1">
    <source>
        <dbReference type="SAM" id="Coils"/>
    </source>
</evidence>